<dbReference type="EMBL" id="CP018171">
    <property type="protein sequence ID" value="APH72523.1"/>
    <property type="molecule type" value="Genomic_DNA"/>
</dbReference>
<keyword evidence="3" id="KW-1185">Reference proteome</keyword>
<name>A0A1L3SSW2_9HYPH</name>
<dbReference type="RefSeq" id="WP_072605576.1">
    <property type="nucleotide sequence ID" value="NZ_CP018171.1"/>
</dbReference>
<reference evidence="3" key="1">
    <citation type="submission" date="2016-11" db="EMBL/GenBank/DDBJ databases">
        <title>Mesorhizobium oceanicum sp. nov., isolated from deep seawater in South China Sea.</title>
        <authorList>
            <person name="Fu G.-Y."/>
        </authorList>
    </citation>
    <scope>NUCLEOTIDE SEQUENCE [LARGE SCALE GENOMIC DNA]</scope>
    <source>
        <strain evidence="3">B7</strain>
    </source>
</reference>
<protein>
    <recommendedName>
        <fullName evidence="1">Glycosyltransferase 2-like domain-containing protein</fullName>
    </recommendedName>
</protein>
<dbReference type="InterPro" id="IPR029044">
    <property type="entry name" value="Nucleotide-diphossugar_trans"/>
</dbReference>
<dbReference type="KEGG" id="meso:BSQ44_15020"/>
<feature type="domain" description="Glycosyltransferase 2-like" evidence="1">
    <location>
        <begin position="7"/>
        <end position="114"/>
    </location>
</feature>
<dbReference type="AlphaFoldDB" id="A0A1L3SSW2"/>
<accession>A0A1L3SSW2</accession>
<proteinExistence type="predicted"/>
<evidence type="ECO:0000259" key="1">
    <source>
        <dbReference type="Pfam" id="PF00535"/>
    </source>
</evidence>
<dbReference type="InterPro" id="IPR001173">
    <property type="entry name" value="Glyco_trans_2-like"/>
</dbReference>
<dbReference type="Proteomes" id="UP000182840">
    <property type="component" value="Chromosome"/>
</dbReference>
<dbReference type="OrthoDB" id="9802649at2"/>
<organism evidence="2 3">
    <name type="scientific">Aquibium oceanicum</name>
    <dbReference type="NCBI Taxonomy" id="1670800"/>
    <lineage>
        <taxon>Bacteria</taxon>
        <taxon>Pseudomonadati</taxon>
        <taxon>Pseudomonadota</taxon>
        <taxon>Alphaproteobacteria</taxon>
        <taxon>Hyphomicrobiales</taxon>
        <taxon>Phyllobacteriaceae</taxon>
        <taxon>Aquibium</taxon>
    </lineage>
</organism>
<gene>
    <name evidence="2" type="ORF">BSQ44_15020</name>
</gene>
<dbReference type="Pfam" id="PF00535">
    <property type="entry name" value="Glycos_transf_2"/>
    <property type="match status" value="1"/>
</dbReference>
<evidence type="ECO:0000313" key="2">
    <source>
        <dbReference type="EMBL" id="APH72523.1"/>
    </source>
</evidence>
<sequence>MGHHVAILMATRNGDRFLQQQLETIAYQDGSTLDLWISDDGSADRTPRILGRLEKSWERGEVHVQDGPQGGFAENFRSLIVSTGSEADYFAFSDQDDIWEEGKLAAALSWLTAQDPARPSLFCTRTRLIDESGETIGYSPLFRREPCFRNAMVQSIAGGNTMVMNRAAFTVVQAASRRAAFVSHDWWCYQVVTGIGGTVHYSATPGLGYRQHGANLVGDNSTWRARYDRVRRIAAGRFRNWNTINIKALEAIADMLTDDAREVLSNFKQAREGTVGNRLAALRRSGAHRQRAVEQTMLYLACAMGKL</sequence>
<evidence type="ECO:0000313" key="3">
    <source>
        <dbReference type="Proteomes" id="UP000182840"/>
    </source>
</evidence>
<dbReference type="SUPFAM" id="SSF53448">
    <property type="entry name" value="Nucleotide-diphospho-sugar transferases"/>
    <property type="match status" value="1"/>
</dbReference>
<dbReference type="Gene3D" id="3.90.550.10">
    <property type="entry name" value="Spore Coat Polysaccharide Biosynthesis Protein SpsA, Chain A"/>
    <property type="match status" value="1"/>
</dbReference>
<dbReference type="STRING" id="1670800.BSQ44_15020"/>